<organism evidence="2 3">
    <name type="scientific">Chara braunii</name>
    <name type="common">Braun's stonewort</name>
    <dbReference type="NCBI Taxonomy" id="69332"/>
    <lineage>
        <taxon>Eukaryota</taxon>
        <taxon>Viridiplantae</taxon>
        <taxon>Streptophyta</taxon>
        <taxon>Charophyceae</taxon>
        <taxon>Charales</taxon>
        <taxon>Characeae</taxon>
        <taxon>Chara</taxon>
    </lineage>
</organism>
<gene>
    <name evidence="2" type="ORF">CBR_g29295</name>
</gene>
<reference evidence="2 3" key="1">
    <citation type="journal article" date="2018" name="Cell">
        <title>The Chara Genome: Secondary Complexity and Implications for Plant Terrestrialization.</title>
        <authorList>
            <person name="Nishiyama T."/>
            <person name="Sakayama H."/>
            <person name="Vries J.D."/>
            <person name="Buschmann H."/>
            <person name="Saint-Marcoux D."/>
            <person name="Ullrich K.K."/>
            <person name="Haas F.B."/>
            <person name="Vanderstraeten L."/>
            <person name="Becker D."/>
            <person name="Lang D."/>
            <person name="Vosolsobe S."/>
            <person name="Rombauts S."/>
            <person name="Wilhelmsson P.K.I."/>
            <person name="Janitza P."/>
            <person name="Kern R."/>
            <person name="Heyl A."/>
            <person name="Rumpler F."/>
            <person name="Villalobos L.I.A.C."/>
            <person name="Clay J.M."/>
            <person name="Skokan R."/>
            <person name="Toyoda A."/>
            <person name="Suzuki Y."/>
            <person name="Kagoshima H."/>
            <person name="Schijlen E."/>
            <person name="Tajeshwar N."/>
            <person name="Catarino B."/>
            <person name="Hetherington A.J."/>
            <person name="Saltykova A."/>
            <person name="Bonnot C."/>
            <person name="Breuninger H."/>
            <person name="Symeonidi A."/>
            <person name="Radhakrishnan G.V."/>
            <person name="Van Nieuwerburgh F."/>
            <person name="Deforce D."/>
            <person name="Chang C."/>
            <person name="Karol K.G."/>
            <person name="Hedrich R."/>
            <person name="Ulvskov P."/>
            <person name="Glockner G."/>
            <person name="Delwiche C.F."/>
            <person name="Petrasek J."/>
            <person name="Van de Peer Y."/>
            <person name="Friml J."/>
            <person name="Beilby M."/>
            <person name="Dolan L."/>
            <person name="Kohara Y."/>
            <person name="Sugano S."/>
            <person name="Fujiyama A."/>
            <person name="Delaux P.-M."/>
            <person name="Quint M."/>
            <person name="TheiBen G."/>
            <person name="Hagemann M."/>
            <person name="Harholt J."/>
            <person name="Dunand C."/>
            <person name="Zachgo S."/>
            <person name="Langdale J."/>
            <person name="Maumus F."/>
            <person name="Straeten D.V.D."/>
            <person name="Gould S.B."/>
            <person name="Rensing S.A."/>
        </authorList>
    </citation>
    <scope>NUCLEOTIDE SEQUENCE [LARGE SCALE GENOMIC DNA]</scope>
    <source>
        <strain evidence="2 3">S276</strain>
    </source>
</reference>
<evidence type="ECO:0000313" key="2">
    <source>
        <dbReference type="EMBL" id="GBG79244.1"/>
    </source>
</evidence>
<dbReference type="AlphaFoldDB" id="A0A388LAD1"/>
<feature type="compositionally biased region" description="Low complexity" evidence="1">
    <location>
        <begin position="1"/>
        <end position="12"/>
    </location>
</feature>
<evidence type="ECO:0000313" key="3">
    <source>
        <dbReference type="Proteomes" id="UP000265515"/>
    </source>
</evidence>
<dbReference type="Proteomes" id="UP000265515">
    <property type="component" value="Unassembled WGS sequence"/>
</dbReference>
<dbReference type="EMBL" id="BFEA01000314">
    <property type="protein sequence ID" value="GBG79244.1"/>
    <property type="molecule type" value="Genomic_DNA"/>
</dbReference>
<protein>
    <submittedName>
        <fullName evidence="2">Uncharacterized protein</fullName>
    </submittedName>
</protein>
<keyword evidence="3" id="KW-1185">Reference proteome</keyword>
<name>A0A388LAD1_CHABU</name>
<feature type="region of interest" description="Disordered" evidence="1">
    <location>
        <begin position="289"/>
        <end position="318"/>
    </location>
</feature>
<comment type="caution">
    <text evidence="2">The sequence shown here is derived from an EMBL/GenBank/DDBJ whole genome shotgun (WGS) entry which is preliminary data.</text>
</comment>
<evidence type="ECO:0000256" key="1">
    <source>
        <dbReference type="SAM" id="MobiDB-lite"/>
    </source>
</evidence>
<feature type="region of interest" description="Disordered" evidence="1">
    <location>
        <begin position="1"/>
        <end position="29"/>
    </location>
</feature>
<accession>A0A388LAD1</accession>
<sequence length="354" mass="40884">MERSQAQPQQQQGEGSNRAGRSPPRDKDVGLTEEARVKILLTKCFEDGVMPEGLNHGEFVVENGVRVFKVNESLGKMTTAWIKKRTVTVIFQGAARDLSLKIREDLIRAYENGWIRQRIFDRGVQRGRIHGEGPNMVSYIAMTEEIAQWMIAKGWDKVSIGSVSYPILFKPWMTRKELEERRRVDDETKFWVVVLKAVFHMQDMLEKAMGKVIKAYNPEPDKTRPKFMNRKYDLVKEAEANFVPELPMKLEDGEIVTIKVVCKHTPWCERCKWWFHTATNVCPRLAEQSNHEQEEGDTTDNFNGRRQGNACHQDITGSRRQPETLLKITYKELIKGLYQDPWPQAEEGDSPSMA</sequence>
<dbReference type="Gramene" id="GBG79244">
    <property type="protein sequence ID" value="GBG79244"/>
    <property type="gene ID" value="CBR_g29295"/>
</dbReference>
<proteinExistence type="predicted"/>